<dbReference type="Pfam" id="PF14520">
    <property type="entry name" value="HHH_5"/>
    <property type="match status" value="1"/>
</dbReference>
<reference evidence="12" key="1">
    <citation type="submission" date="2022-09" db="EMBL/GenBank/DDBJ databases">
        <title>Actin cytoskeleton and complex cell architecture in an #Asgard archaeon.</title>
        <authorList>
            <person name="Ponce Toledo R.I."/>
            <person name="Schleper C."/>
            <person name="Rodrigues Oliveira T."/>
            <person name="Wollweber F."/>
            <person name="Xu J."/>
            <person name="Rittmann S."/>
            <person name="Klingl A."/>
            <person name="Pilhofer M."/>
        </authorList>
    </citation>
    <scope>NUCLEOTIDE SEQUENCE</scope>
    <source>
        <strain evidence="12">B-35</strain>
    </source>
</reference>
<sequence>MAAKKKKTTSKAKATASKKKTTSKKTTKSSPKIAVEEDNVDELLNDLMEDDSDINEELSSDEELSPDQEIRDLETYHGLSAIHYDIKDLPGVGATIAKKLKDSGFGTVNSIAITPKSVIMEQAGLGDKTALKIIAAARESLNIGFKTADSVWERRKNLARISSNSKSIDDLLGGEGIETGGLTEFFGEYRTGKTQIMHQLCVNVQLPRNQGGIEGKALYIDSEGTFRPERIIQMSEAKGLDYREVLKNIVYARAYSSDHQIMLVKDCMKIIGEKNIKLIIVDSLISHFRAEFIGRGTLANRQQLLNLHIHDLLRLSEMYPELAVVVTNQVQSKPDTFFGDPTRAAGGNVIAHGATVRIYLRKGKGEQRVAKMIDAPNLPEGEAIFTLTEGGIADVD</sequence>
<dbReference type="Gene3D" id="3.40.50.300">
    <property type="entry name" value="P-loop containing nucleotide triphosphate hydrolases"/>
    <property type="match status" value="1"/>
</dbReference>
<dbReference type="PANTHER" id="PTHR22942:SF30">
    <property type="entry name" value="MEIOTIC RECOMBINATION PROTEIN DMC1_LIM15 HOMOLOG"/>
    <property type="match status" value="1"/>
</dbReference>
<keyword evidence="7 8" id="KW-0233">DNA recombination</keyword>
<dbReference type="InterPro" id="IPR020588">
    <property type="entry name" value="RecA_ATP-bd"/>
</dbReference>
<feature type="domain" description="RecA family profile 2" evidence="11">
    <location>
        <begin position="335"/>
        <end position="396"/>
    </location>
</feature>
<evidence type="ECO:0000256" key="8">
    <source>
        <dbReference type="HAMAP-Rule" id="MF_00348"/>
    </source>
</evidence>
<dbReference type="HAMAP" id="MF_00348">
    <property type="entry name" value="RadA_arch"/>
    <property type="match status" value="1"/>
</dbReference>
<dbReference type="PROSITE" id="PS50162">
    <property type="entry name" value="RECA_2"/>
    <property type="match status" value="1"/>
</dbReference>
<dbReference type="InterPro" id="IPR010995">
    <property type="entry name" value="DNA_repair_Rad51/TF_NusA_a-hlx"/>
</dbReference>
<evidence type="ECO:0000259" key="11">
    <source>
        <dbReference type="PROSITE" id="PS50163"/>
    </source>
</evidence>
<evidence type="ECO:0000259" key="10">
    <source>
        <dbReference type="PROSITE" id="PS50162"/>
    </source>
</evidence>
<dbReference type="PROSITE" id="PS50163">
    <property type="entry name" value="RECA_3"/>
    <property type="match status" value="1"/>
</dbReference>
<evidence type="ECO:0000256" key="2">
    <source>
        <dbReference type="ARBA" id="ARBA00018144"/>
    </source>
</evidence>
<feature type="compositionally biased region" description="Basic residues" evidence="9">
    <location>
        <begin position="1"/>
        <end position="27"/>
    </location>
</feature>
<evidence type="ECO:0000256" key="7">
    <source>
        <dbReference type="ARBA" id="ARBA00023172"/>
    </source>
</evidence>
<evidence type="ECO:0000256" key="3">
    <source>
        <dbReference type="ARBA" id="ARBA00022741"/>
    </source>
</evidence>
<dbReference type="Pfam" id="PF08423">
    <property type="entry name" value="Rad51"/>
    <property type="match status" value="1"/>
</dbReference>
<dbReference type="SUPFAM" id="SSF52540">
    <property type="entry name" value="P-loop containing nucleoside triphosphate hydrolases"/>
    <property type="match status" value="1"/>
</dbReference>
<dbReference type="NCBIfam" id="NF003301">
    <property type="entry name" value="PRK04301.1"/>
    <property type="match status" value="1"/>
</dbReference>
<evidence type="ECO:0000313" key="13">
    <source>
        <dbReference type="Proteomes" id="UP001208689"/>
    </source>
</evidence>
<evidence type="ECO:0000256" key="5">
    <source>
        <dbReference type="ARBA" id="ARBA00022840"/>
    </source>
</evidence>
<gene>
    <name evidence="8" type="primary">radA</name>
    <name evidence="12" type="ORF">NEF87_001505</name>
</gene>
<dbReference type="InterPro" id="IPR027417">
    <property type="entry name" value="P-loop_NTPase"/>
</dbReference>
<dbReference type="Gene3D" id="1.10.150.20">
    <property type="entry name" value="5' to 3' exonuclease, C-terminal subdomain"/>
    <property type="match status" value="1"/>
</dbReference>
<evidence type="ECO:0000256" key="9">
    <source>
        <dbReference type="SAM" id="MobiDB-lite"/>
    </source>
</evidence>
<dbReference type="NCBIfam" id="TIGR02236">
    <property type="entry name" value="recomb_radA"/>
    <property type="match status" value="1"/>
</dbReference>
<comment type="caution">
    <text evidence="8">Lacks conserved residue(s) required for the propagation of feature annotation.</text>
</comment>
<dbReference type="PANTHER" id="PTHR22942">
    <property type="entry name" value="RECA/RAD51/RADA DNA STRAND-PAIRING FAMILY MEMBER"/>
    <property type="match status" value="1"/>
</dbReference>
<accession>A0ABY6HNX3</accession>
<dbReference type="InterPro" id="IPR020587">
    <property type="entry name" value="RecA_monomer-monomer_interface"/>
</dbReference>
<organism evidence="12 13">
    <name type="scientific">Candidatus Lokiarchaeum ossiferum</name>
    <dbReference type="NCBI Taxonomy" id="2951803"/>
    <lineage>
        <taxon>Archaea</taxon>
        <taxon>Promethearchaeati</taxon>
        <taxon>Promethearchaeota</taxon>
        <taxon>Promethearchaeia</taxon>
        <taxon>Promethearchaeales</taxon>
        <taxon>Promethearchaeaceae</taxon>
        <taxon>Candidatus Lokiarchaeum</taxon>
    </lineage>
</organism>
<keyword evidence="13" id="KW-1185">Reference proteome</keyword>
<dbReference type="InterPro" id="IPR013632">
    <property type="entry name" value="Rad51_C"/>
</dbReference>
<dbReference type="InterPro" id="IPR011938">
    <property type="entry name" value="DNA_recomb/repair_RadA"/>
</dbReference>
<evidence type="ECO:0000256" key="4">
    <source>
        <dbReference type="ARBA" id="ARBA00022763"/>
    </source>
</evidence>
<comment type="function">
    <text evidence="8">Involved in DNA repair and in homologous recombination. Binds and assemble on single-stranded DNA to form a nucleoprotein filament. Hydrolyzes ATP in a ssDNA-dependent manner and promotes DNA strand exchange between homologous DNA molecules.</text>
</comment>
<evidence type="ECO:0000313" key="12">
    <source>
        <dbReference type="EMBL" id="UYP45220.1"/>
    </source>
</evidence>
<evidence type="ECO:0000256" key="6">
    <source>
        <dbReference type="ARBA" id="ARBA00023125"/>
    </source>
</evidence>
<evidence type="ECO:0000256" key="1">
    <source>
        <dbReference type="ARBA" id="ARBA00008050"/>
    </source>
</evidence>
<keyword evidence="5 8" id="KW-0067">ATP-binding</keyword>
<name>A0ABY6HNX3_9ARCH</name>
<feature type="domain" description="RecA family profile 1" evidence="10">
    <location>
        <begin position="157"/>
        <end position="330"/>
    </location>
</feature>
<dbReference type="SUPFAM" id="SSF47794">
    <property type="entry name" value="Rad51 N-terminal domain-like"/>
    <property type="match status" value="1"/>
</dbReference>
<dbReference type="Proteomes" id="UP001208689">
    <property type="component" value="Chromosome"/>
</dbReference>
<dbReference type="EMBL" id="CP104013">
    <property type="protein sequence ID" value="UYP45220.1"/>
    <property type="molecule type" value="Genomic_DNA"/>
</dbReference>
<keyword evidence="3 8" id="KW-0547">Nucleotide-binding</keyword>
<keyword evidence="6 8" id="KW-0238">DNA-binding</keyword>
<feature type="region of interest" description="Disordered" evidence="9">
    <location>
        <begin position="1"/>
        <end position="39"/>
    </location>
</feature>
<proteinExistence type="inferred from homology"/>
<keyword evidence="4 8" id="KW-0227">DNA damage</keyword>
<protein>
    <recommendedName>
        <fullName evidence="2 8">DNA repair and recombination protein RadA</fullName>
    </recommendedName>
</protein>
<comment type="similarity">
    <text evidence="1 8">Belongs to the eukaryotic RecA-like protein family.</text>
</comment>